<dbReference type="Pfam" id="PF00392">
    <property type="entry name" value="GntR"/>
    <property type="match status" value="1"/>
</dbReference>
<gene>
    <name evidence="5" type="ORF">CCUN_0502</name>
</gene>
<accession>A0A1W6BVN9</accession>
<keyword evidence="1" id="KW-0805">Transcription regulation</keyword>
<dbReference type="SUPFAM" id="SSF48008">
    <property type="entry name" value="GntR ligand-binding domain-like"/>
    <property type="match status" value="1"/>
</dbReference>
<dbReference type="OrthoDB" id="9812645at2"/>
<keyword evidence="3" id="KW-0804">Transcription</keyword>
<dbReference type="STRING" id="1121267.CCUN_0502"/>
<dbReference type="eggNOG" id="COG1802">
    <property type="taxonomic scope" value="Bacteria"/>
</dbReference>
<dbReference type="GO" id="GO:0003700">
    <property type="term" value="F:DNA-binding transcription factor activity"/>
    <property type="evidence" value="ECO:0007669"/>
    <property type="project" value="InterPro"/>
</dbReference>
<name>A0A1W6BVN9_9BACT</name>
<dbReference type="Proteomes" id="UP000192902">
    <property type="component" value="Chromosome"/>
</dbReference>
<dbReference type="Pfam" id="PF07729">
    <property type="entry name" value="FCD"/>
    <property type="match status" value="1"/>
</dbReference>
<evidence type="ECO:0000256" key="2">
    <source>
        <dbReference type="ARBA" id="ARBA00023125"/>
    </source>
</evidence>
<dbReference type="CDD" id="cd07377">
    <property type="entry name" value="WHTH_GntR"/>
    <property type="match status" value="1"/>
</dbReference>
<dbReference type="SUPFAM" id="SSF46785">
    <property type="entry name" value="Winged helix' DNA-binding domain"/>
    <property type="match status" value="1"/>
</dbReference>
<dbReference type="PANTHER" id="PTHR43537">
    <property type="entry name" value="TRANSCRIPTIONAL REGULATOR, GNTR FAMILY"/>
    <property type="match status" value="1"/>
</dbReference>
<dbReference type="PRINTS" id="PR00035">
    <property type="entry name" value="HTHGNTR"/>
</dbReference>
<dbReference type="RefSeq" id="WP_027305924.1">
    <property type="nucleotide sequence ID" value="NZ_CP020867.1"/>
</dbReference>
<dbReference type="InterPro" id="IPR008920">
    <property type="entry name" value="TF_FadR/GntR_C"/>
</dbReference>
<reference evidence="5 6" key="1">
    <citation type="submission" date="2017-04" db="EMBL/GenBank/DDBJ databases">
        <title>Complete genome sequence of the Campylobacter cuniculorum type strain LMG24588.</title>
        <authorList>
            <person name="Miller W.G."/>
            <person name="Yee E."/>
            <person name="Revez J."/>
            <person name="Bono J.L."/>
            <person name="Rossi M."/>
        </authorList>
    </citation>
    <scope>NUCLEOTIDE SEQUENCE [LARGE SCALE GENOMIC DNA]</scope>
    <source>
        <strain evidence="5 6">LMG 24588</strain>
    </source>
</reference>
<dbReference type="SMART" id="SM00895">
    <property type="entry name" value="FCD"/>
    <property type="match status" value="1"/>
</dbReference>
<evidence type="ECO:0000256" key="3">
    <source>
        <dbReference type="ARBA" id="ARBA00023163"/>
    </source>
</evidence>
<sequence>MSKTSQKISSDRIYEYIIDAIKQGKLKSNDRIKEQHLAEEMGLSRTPVREALGILLNEGILIQDGKNGLIVAGLDLVSITKLYEMRELLESEAARLAVQYASKAEIEILINIVESQRNIKDTDIVALRAHNVLFHQTLYHYSNNHYLYKIMQNFEKTLILLGESTLAKTSRPKESYNEHLELVNAIKEKDAKKAADLARFHIHQAYKIRLERILNN</sequence>
<dbReference type="InterPro" id="IPR036390">
    <property type="entry name" value="WH_DNA-bd_sf"/>
</dbReference>
<proteinExistence type="predicted"/>
<dbReference type="Gene3D" id="1.10.10.10">
    <property type="entry name" value="Winged helix-like DNA-binding domain superfamily/Winged helix DNA-binding domain"/>
    <property type="match status" value="1"/>
</dbReference>
<dbReference type="GO" id="GO:0003677">
    <property type="term" value="F:DNA binding"/>
    <property type="evidence" value="ECO:0007669"/>
    <property type="project" value="UniProtKB-KW"/>
</dbReference>
<dbReference type="InterPro" id="IPR036388">
    <property type="entry name" value="WH-like_DNA-bd_sf"/>
</dbReference>
<evidence type="ECO:0000313" key="6">
    <source>
        <dbReference type="Proteomes" id="UP000192902"/>
    </source>
</evidence>
<dbReference type="InterPro" id="IPR000524">
    <property type="entry name" value="Tscrpt_reg_HTH_GntR"/>
</dbReference>
<dbReference type="EMBL" id="CP020867">
    <property type="protein sequence ID" value="ARJ56141.1"/>
    <property type="molecule type" value="Genomic_DNA"/>
</dbReference>
<keyword evidence="2" id="KW-0238">DNA-binding</keyword>
<evidence type="ECO:0000256" key="1">
    <source>
        <dbReference type="ARBA" id="ARBA00023015"/>
    </source>
</evidence>
<evidence type="ECO:0000259" key="4">
    <source>
        <dbReference type="PROSITE" id="PS50949"/>
    </source>
</evidence>
<organism evidence="5 6">
    <name type="scientific">Campylobacter cuniculorum DSM 23162 = LMG 24588</name>
    <dbReference type="NCBI Taxonomy" id="1121267"/>
    <lineage>
        <taxon>Bacteria</taxon>
        <taxon>Pseudomonadati</taxon>
        <taxon>Campylobacterota</taxon>
        <taxon>Epsilonproteobacteria</taxon>
        <taxon>Campylobacterales</taxon>
        <taxon>Campylobacteraceae</taxon>
        <taxon>Campylobacter</taxon>
    </lineage>
</organism>
<dbReference type="KEGG" id="ccun:CCUN_0502"/>
<evidence type="ECO:0000313" key="5">
    <source>
        <dbReference type="EMBL" id="ARJ56141.1"/>
    </source>
</evidence>
<dbReference type="AlphaFoldDB" id="A0A1W6BVN9"/>
<protein>
    <submittedName>
        <fullName evidence="5">Transcriptional regulator, GntR family</fullName>
    </submittedName>
</protein>
<feature type="domain" description="HTH gntR-type" evidence="4">
    <location>
        <begin position="7"/>
        <end position="74"/>
    </location>
</feature>
<dbReference type="PROSITE" id="PS50949">
    <property type="entry name" value="HTH_GNTR"/>
    <property type="match status" value="1"/>
</dbReference>
<dbReference type="PANTHER" id="PTHR43537:SF49">
    <property type="entry name" value="TRANSCRIPTIONAL REGULATORY PROTEIN"/>
    <property type="match status" value="1"/>
</dbReference>
<dbReference type="InterPro" id="IPR011711">
    <property type="entry name" value="GntR_C"/>
</dbReference>
<dbReference type="Gene3D" id="1.20.120.530">
    <property type="entry name" value="GntR ligand-binding domain-like"/>
    <property type="match status" value="1"/>
</dbReference>
<dbReference type="SMART" id="SM00345">
    <property type="entry name" value="HTH_GNTR"/>
    <property type="match status" value="1"/>
</dbReference>